<evidence type="ECO:0000313" key="3">
    <source>
        <dbReference type="Proteomes" id="UP000203589"/>
    </source>
</evidence>
<accession>A0A222E3A6</accession>
<dbReference type="KEGG" id="aht:ANTHELSMS3_01762"/>
<evidence type="ECO:0000313" key="2">
    <source>
        <dbReference type="EMBL" id="ASP20451.1"/>
    </source>
</evidence>
<protein>
    <submittedName>
        <fullName evidence="2">Uncharacterized protein</fullName>
    </submittedName>
</protein>
<gene>
    <name evidence="2" type="ORF">ANTHELSMS3_01762</name>
</gene>
<organism evidence="2 3">
    <name type="scientific">Antarctobacter heliothermus</name>
    <dbReference type="NCBI Taxonomy" id="74033"/>
    <lineage>
        <taxon>Bacteria</taxon>
        <taxon>Pseudomonadati</taxon>
        <taxon>Pseudomonadota</taxon>
        <taxon>Alphaproteobacteria</taxon>
        <taxon>Rhodobacterales</taxon>
        <taxon>Roseobacteraceae</taxon>
        <taxon>Antarctobacter</taxon>
    </lineage>
</organism>
<reference evidence="2 3" key="1">
    <citation type="submission" date="2017-07" db="EMBL/GenBank/DDBJ databases">
        <title>Genome Sequence of Antarctobacter heliothermus Strain SMS3 Isolated from a culture of the Diatom Skeletonema marinoi.</title>
        <authorList>
            <person name="Topel M."/>
            <person name="Pinder M.I.M."/>
            <person name="Johansson O.N."/>
            <person name="Kourtchenko O."/>
            <person name="Godhe A."/>
            <person name="Clarke A.K."/>
        </authorList>
    </citation>
    <scope>NUCLEOTIDE SEQUENCE [LARGE SCALE GENOMIC DNA]</scope>
    <source>
        <strain evidence="2 3">SMS3</strain>
    </source>
</reference>
<name>A0A222E3A6_9RHOB</name>
<dbReference type="AlphaFoldDB" id="A0A222E3A6"/>
<evidence type="ECO:0000256" key="1">
    <source>
        <dbReference type="SAM" id="MobiDB-lite"/>
    </source>
</evidence>
<keyword evidence="3" id="KW-1185">Reference proteome</keyword>
<sequence>MAPPGFDDAPYTCTPAPGPIMCDAHHADQHRQRSGINRAIKLQTAPASKSQFSERPMPAPQADLPEKQRPDIRRSEALSVEVMTPSVSLLPLNLMALRNLRHSCLATPNRHDSLKLVVVMPNRQAVPMARLPTKAVQHDPDLLFRRIMFASRPFDFVDDLLARTFPCSGCLSHLPLLRGHDEPRTLSYQIPLFGPIGADVRHSGESAFCLRG</sequence>
<dbReference type="Proteomes" id="UP000203589">
    <property type="component" value="Chromosome"/>
</dbReference>
<feature type="region of interest" description="Disordered" evidence="1">
    <location>
        <begin position="44"/>
        <end position="70"/>
    </location>
</feature>
<dbReference type="EMBL" id="CP022540">
    <property type="protein sequence ID" value="ASP20451.1"/>
    <property type="molecule type" value="Genomic_DNA"/>
</dbReference>
<proteinExistence type="predicted"/>